<feature type="domain" description="Aminotransferase class I/classII large" evidence="5">
    <location>
        <begin position="38"/>
        <end position="388"/>
    </location>
</feature>
<dbReference type="Proteomes" id="UP001331561">
    <property type="component" value="Unassembled WGS sequence"/>
</dbReference>
<evidence type="ECO:0000313" key="7">
    <source>
        <dbReference type="Proteomes" id="UP001331561"/>
    </source>
</evidence>
<sequence>MPTQPFSPLSPRFASKLPDVGTTIFTVMSQLANEHGAINLSQGFPDYPCHPDLLDALTRATRAGHNQYAPMAGLPALRQAIAAKLQRSRGIAVDADQEITITAGATQAIFTAIATVLHASDEAIVLDPSYDSYAPAIAAQGAIPVRVALRAPDYAVDWQEVERAVTPRTRMILINNPNNPSTSIFSAADLDALAAIAERHDLFVLSDEVYEHLVFDGLEHRSVLAQPALRARSFAIYSFGKTFHATGWKIGYCVAPPNMTAELRKIHQFLVFAVNAPAQHALAEHLADPAHWQALPGFFQAKRDRLAPGLRAAGFKLLPSSGTYFQLADFRGLRANISDVEFARWLTIEHGVACIPLSVFHVDGHDAGLVRFCFAKRDETLDAAIARLASLRA</sequence>
<dbReference type="RefSeq" id="WP_327597205.1">
    <property type="nucleotide sequence ID" value="NZ_JAYXHS010000001.1"/>
</dbReference>
<evidence type="ECO:0000256" key="1">
    <source>
        <dbReference type="ARBA" id="ARBA00001933"/>
    </source>
</evidence>
<evidence type="ECO:0000256" key="2">
    <source>
        <dbReference type="ARBA" id="ARBA00022576"/>
    </source>
</evidence>
<evidence type="ECO:0000256" key="4">
    <source>
        <dbReference type="ARBA" id="ARBA00022898"/>
    </source>
</evidence>
<name>A0ABU6JZF3_9RHOO</name>
<evidence type="ECO:0000256" key="3">
    <source>
        <dbReference type="ARBA" id="ARBA00022679"/>
    </source>
</evidence>
<dbReference type="NCBIfam" id="NF006569">
    <property type="entry name" value="PRK09082.1"/>
    <property type="match status" value="1"/>
</dbReference>
<dbReference type="PANTHER" id="PTHR43807:SF20">
    <property type="entry name" value="FI04487P"/>
    <property type="match status" value="1"/>
</dbReference>
<accession>A0ABU6JZF3</accession>
<proteinExistence type="predicted"/>
<dbReference type="InterPro" id="IPR051326">
    <property type="entry name" value="Kynurenine-oxoglutarate_AT"/>
</dbReference>
<keyword evidence="3" id="KW-0808">Transferase</keyword>
<gene>
    <name evidence="6" type="ORF">VVD49_00740</name>
</gene>
<evidence type="ECO:0000259" key="5">
    <source>
        <dbReference type="Pfam" id="PF00155"/>
    </source>
</evidence>
<dbReference type="InterPro" id="IPR015421">
    <property type="entry name" value="PyrdxlP-dep_Trfase_major"/>
</dbReference>
<dbReference type="InterPro" id="IPR015424">
    <property type="entry name" value="PyrdxlP-dep_Trfase"/>
</dbReference>
<keyword evidence="4" id="KW-0663">Pyridoxal phosphate</keyword>
<reference evidence="6 7" key="1">
    <citation type="submission" date="2024-01" db="EMBL/GenBank/DDBJ databases">
        <title>Uliginosibacterium soil sp. nov.</title>
        <authorList>
            <person name="Lv Y."/>
        </authorList>
    </citation>
    <scope>NUCLEOTIDE SEQUENCE [LARGE SCALE GENOMIC DNA]</scope>
    <source>
        <strain evidence="6 7">H3</strain>
    </source>
</reference>
<dbReference type="Pfam" id="PF00155">
    <property type="entry name" value="Aminotran_1_2"/>
    <property type="match status" value="1"/>
</dbReference>
<keyword evidence="2 6" id="KW-0032">Aminotransferase</keyword>
<keyword evidence="7" id="KW-1185">Reference proteome</keyword>
<dbReference type="EMBL" id="JAYXHS010000001">
    <property type="protein sequence ID" value="MEC5384223.1"/>
    <property type="molecule type" value="Genomic_DNA"/>
</dbReference>
<dbReference type="Gene3D" id="3.40.640.10">
    <property type="entry name" value="Type I PLP-dependent aspartate aminotransferase-like (Major domain)"/>
    <property type="match status" value="1"/>
</dbReference>
<dbReference type="PANTHER" id="PTHR43807">
    <property type="entry name" value="FI04487P"/>
    <property type="match status" value="1"/>
</dbReference>
<dbReference type="Gene3D" id="3.90.1150.10">
    <property type="entry name" value="Aspartate Aminotransferase, domain 1"/>
    <property type="match status" value="1"/>
</dbReference>
<dbReference type="InterPro" id="IPR015422">
    <property type="entry name" value="PyrdxlP-dep_Trfase_small"/>
</dbReference>
<dbReference type="CDD" id="cd00609">
    <property type="entry name" value="AAT_like"/>
    <property type="match status" value="1"/>
</dbReference>
<dbReference type="GO" id="GO:0008483">
    <property type="term" value="F:transaminase activity"/>
    <property type="evidence" value="ECO:0007669"/>
    <property type="project" value="UniProtKB-KW"/>
</dbReference>
<dbReference type="InterPro" id="IPR004839">
    <property type="entry name" value="Aminotransferase_I/II_large"/>
</dbReference>
<dbReference type="SUPFAM" id="SSF53383">
    <property type="entry name" value="PLP-dependent transferases"/>
    <property type="match status" value="1"/>
</dbReference>
<protein>
    <submittedName>
        <fullName evidence="6">Methionine aminotransferase</fullName>
    </submittedName>
</protein>
<comment type="caution">
    <text evidence="6">The sequence shown here is derived from an EMBL/GenBank/DDBJ whole genome shotgun (WGS) entry which is preliminary data.</text>
</comment>
<evidence type="ECO:0000313" key="6">
    <source>
        <dbReference type="EMBL" id="MEC5384223.1"/>
    </source>
</evidence>
<comment type="cofactor">
    <cofactor evidence="1">
        <name>pyridoxal 5'-phosphate</name>
        <dbReference type="ChEBI" id="CHEBI:597326"/>
    </cofactor>
</comment>
<organism evidence="6 7">
    <name type="scientific">Uliginosibacterium silvisoli</name>
    <dbReference type="NCBI Taxonomy" id="3114758"/>
    <lineage>
        <taxon>Bacteria</taxon>
        <taxon>Pseudomonadati</taxon>
        <taxon>Pseudomonadota</taxon>
        <taxon>Betaproteobacteria</taxon>
        <taxon>Rhodocyclales</taxon>
        <taxon>Zoogloeaceae</taxon>
        <taxon>Uliginosibacterium</taxon>
    </lineage>
</organism>